<dbReference type="InterPro" id="IPR011990">
    <property type="entry name" value="TPR-like_helical_dom_sf"/>
</dbReference>
<organism evidence="11 12">
    <name type="scientific">Papilio machaon</name>
    <name type="common">Old World swallowtail butterfly</name>
    <dbReference type="NCBI Taxonomy" id="76193"/>
    <lineage>
        <taxon>Eukaryota</taxon>
        <taxon>Metazoa</taxon>
        <taxon>Ecdysozoa</taxon>
        <taxon>Arthropoda</taxon>
        <taxon>Hexapoda</taxon>
        <taxon>Insecta</taxon>
        <taxon>Pterygota</taxon>
        <taxon>Neoptera</taxon>
        <taxon>Endopterygota</taxon>
        <taxon>Lepidoptera</taxon>
        <taxon>Glossata</taxon>
        <taxon>Ditrysia</taxon>
        <taxon>Papilionoidea</taxon>
        <taxon>Papilionidae</taxon>
        <taxon>Papilioninae</taxon>
        <taxon>Papilio</taxon>
    </lineage>
</organism>
<dbReference type="PANTHER" id="PTHR46512:SF9">
    <property type="entry name" value="PEPTIDYLPROLYL ISOMERASE"/>
    <property type="match status" value="1"/>
</dbReference>
<accession>A0A0N1IEI0</accession>
<gene>
    <name evidence="11" type="ORF">RR48_03685</name>
</gene>
<dbReference type="InParanoid" id="A0A0N1IEI0"/>
<evidence type="ECO:0000256" key="2">
    <source>
        <dbReference type="ARBA" id="ARBA00013194"/>
    </source>
</evidence>
<dbReference type="Pfam" id="PF13181">
    <property type="entry name" value="TPR_8"/>
    <property type="match status" value="1"/>
</dbReference>
<keyword evidence="3" id="KW-0677">Repeat</keyword>
<dbReference type="FunFam" id="3.10.50.40:FF:000025">
    <property type="entry name" value="Peptidylprolyl isomerase"/>
    <property type="match status" value="1"/>
</dbReference>
<evidence type="ECO:0000313" key="12">
    <source>
        <dbReference type="Proteomes" id="UP000053240"/>
    </source>
</evidence>
<keyword evidence="5 7" id="KW-0697">Rotamase</keyword>
<dbReference type="STRING" id="76193.A0A0N1IEI0"/>
<dbReference type="InterPro" id="IPR001179">
    <property type="entry name" value="PPIase_FKBP_dom"/>
</dbReference>
<evidence type="ECO:0000256" key="6">
    <source>
        <dbReference type="ARBA" id="ARBA00023235"/>
    </source>
</evidence>
<keyword evidence="12" id="KW-1185">Reference proteome</keyword>
<dbReference type="InterPro" id="IPR019734">
    <property type="entry name" value="TPR_rpt"/>
</dbReference>
<evidence type="ECO:0000256" key="1">
    <source>
        <dbReference type="ARBA" id="ARBA00000971"/>
    </source>
</evidence>
<dbReference type="EC" id="5.2.1.8" evidence="2 7"/>
<dbReference type="AlphaFoldDB" id="A0A0N1IEI0"/>
<dbReference type="EMBL" id="KQ460542">
    <property type="protein sequence ID" value="KPJ14135.1"/>
    <property type="molecule type" value="Genomic_DNA"/>
</dbReference>
<sequence length="473" mass="52791">MTVDEGIDISKAGDRGVLKRIIKEGEGTDTPNPGCQVTVHYTGTLLDGTKFDSSKDRNEPFEFQLGKGEVIKAWDIGVATMKKGEVCVLTCAPEYAYGAAGSPPKIPPNSTLQFEVEMIDWKVEDLSPGKKKGILRHILEQGSGLDYPNDGALVTVELEGRLQADGKVFDTRTLSFPLGEGTENNICEGIERALEKFQKGEKSRLTIAPKYGFKSEGNASLGVPPDSTLEYIVKLVNFEKAKESWAMDGTEKLEQAKIFKEKGTGYFKNNKFQLAIKMYKRVTSLLEDMIEDTSESEDNKTQAKELLLSAYLNLSLVYLKVTPAHHFEARDFATKALKFDPDNVKGLFRRGQALLGLGEAEQAIEDFQKVVNAEPQNKAAGNQIIVCRAAIQKQKQKEKQLYANMFDKFAKHDSEIEKIRAKAEVDVIGEKVGEWGVGEGEWTDQQRDRKPTEFEKENPNILMLDKDGRFQNM</sequence>
<dbReference type="Gene3D" id="1.25.40.10">
    <property type="entry name" value="Tetratricopeptide repeat domain"/>
    <property type="match status" value="1"/>
</dbReference>
<dbReference type="InterPro" id="IPR050754">
    <property type="entry name" value="FKBP4/5/8-like"/>
</dbReference>
<name>A0A0N1IEI0_PAPMA</name>
<feature type="repeat" description="TPR" evidence="8">
    <location>
        <begin position="256"/>
        <end position="289"/>
    </location>
</feature>
<feature type="compositionally biased region" description="Basic and acidic residues" evidence="9">
    <location>
        <begin position="444"/>
        <end position="473"/>
    </location>
</feature>
<evidence type="ECO:0000256" key="7">
    <source>
        <dbReference type="PROSITE-ProRule" id="PRU00277"/>
    </source>
</evidence>
<keyword evidence="4 8" id="KW-0802">TPR repeat</keyword>
<dbReference type="PROSITE" id="PS50059">
    <property type="entry name" value="FKBP_PPIASE"/>
    <property type="match status" value="2"/>
</dbReference>
<dbReference type="SUPFAM" id="SSF48452">
    <property type="entry name" value="TPR-like"/>
    <property type="match status" value="1"/>
</dbReference>
<dbReference type="Proteomes" id="UP000053240">
    <property type="component" value="Unassembled WGS sequence"/>
</dbReference>
<dbReference type="FunFam" id="1.25.40.10:FF:000008">
    <property type="entry name" value="Peptidylprolyl isomerase"/>
    <property type="match status" value="1"/>
</dbReference>
<dbReference type="PROSITE" id="PS50005">
    <property type="entry name" value="TPR"/>
    <property type="match status" value="2"/>
</dbReference>
<feature type="domain" description="PPIase FKBP-type" evidence="10">
    <location>
        <begin position="151"/>
        <end position="239"/>
    </location>
</feature>
<reference evidence="11 12" key="1">
    <citation type="journal article" date="2015" name="Nat. Commun.">
        <title>Outbred genome sequencing and CRISPR/Cas9 gene editing in butterflies.</title>
        <authorList>
            <person name="Li X."/>
            <person name="Fan D."/>
            <person name="Zhang W."/>
            <person name="Liu G."/>
            <person name="Zhang L."/>
            <person name="Zhao L."/>
            <person name="Fang X."/>
            <person name="Chen L."/>
            <person name="Dong Y."/>
            <person name="Chen Y."/>
            <person name="Ding Y."/>
            <person name="Zhao R."/>
            <person name="Feng M."/>
            <person name="Zhu Y."/>
            <person name="Feng Y."/>
            <person name="Jiang X."/>
            <person name="Zhu D."/>
            <person name="Xiang H."/>
            <person name="Feng X."/>
            <person name="Li S."/>
            <person name="Wang J."/>
            <person name="Zhang G."/>
            <person name="Kronforst M.R."/>
            <person name="Wang W."/>
        </authorList>
    </citation>
    <scope>NUCLEOTIDE SEQUENCE [LARGE SCALE GENOMIC DNA]</scope>
    <source>
        <strain evidence="11">Ya'a_city_454_Pm</strain>
        <tissue evidence="11">Whole body</tissue>
    </source>
</reference>
<evidence type="ECO:0000256" key="5">
    <source>
        <dbReference type="ARBA" id="ARBA00023110"/>
    </source>
</evidence>
<evidence type="ECO:0000256" key="3">
    <source>
        <dbReference type="ARBA" id="ARBA00022737"/>
    </source>
</evidence>
<evidence type="ECO:0000256" key="9">
    <source>
        <dbReference type="SAM" id="MobiDB-lite"/>
    </source>
</evidence>
<dbReference type="InterPro" id="IPR046357">
    <property type="entry name" value="PPIase_dom_sf"/>
</dbReference>
<dbReference type="PANTHER" id="PTHR46512">
    <property type="entry name" value="PEPTIDYLPROLYL ISOMERASE"/>
    <property type="match status" value="1"/>
</dbReference>
<evidence type="ECO:0000259" key="10">
    <source>
        <dbReference type="PROSITE" id="PS50059"/>
    </source>
</evidence>
<dbReference type="OrthoDB" id="433738at2759"/>
<dbReference type="SMART" id="SM00028">
    <property type="entry name" value="TPR"/>
    <property type="match status" value="3"/>
</dbReference>
<comment type="catalytic activity">
    <reaction evidence="1 7">
        <text>[protein]-peptidylproline (omega=180) = [protein]-peptidylproline (omega=0)</text>
        <dbReference type="Rhea" id="RHEA:16237"/>
        <dbReference type="Rhea" id="RHEA-COMP:10747"/>
        <dbReference type="Rhea" id="RHEA-COMP:10748"/>
        <dbReference type="ChEBI" id="CHEBI:83833"/>
        <dbReference type="ChEBI" id="CHEBI:83834"/>
        <dbReference type="EC" id="5.2.1.8"/>
    </reaction>
</comment>
<dbReference type="KEGG" id="pmac:106711829"/>
<evidence type="ECO:0000256" key="8">
    <source>
        <dbReference type="PROSITE-ProRule" id="PRU00339"/>
    </source>
</evidence>
<dbReference type="Gene3D" id="3.10.50.40">
    <property type="match status" value="2"/>
</dbReference>
<dbReference type="SUPFAM" id="SSF54534">
    <property type="entry name" value="FKBP-like"/>
    <property type="match status" value="2"/>
</dbReference>
<dbReference type="Pfam" id="PF00254">
    <property type="entry name" value="FKBP_C"/>
    <property type="match status" value="2"/>
</dbReference>
<feature type="region of interest" description="Disordered" evidence="9">
    <location>
        <begin position="439"/>
        <end position="473"/>
    </location>
</feature>
<feature type="repeat" description="TPR" evidence="8">
    <location>
        <begin position="344"/>
        <end position="377"/>
    </location>
</feature>
<dbReference type="FunFam" id="3.10.50.40:FF:000013">
    <property type="entry name" value="Peptidylprolyl isomerase"/>
    <property type="match status" value="1"/>
</dbReference>
<protein>
    <recommendedName>
        <fullName evidence="2 7">peptidylprolyl isomerase</fullName>
        <ecNumber evidence="2 7">5.2.1.8</ecNumber>
    </recommendedName>
</protein>
<evidence type="ECO:0000256" key="4">
    <source>
        <dbReference type="ARBA" id="ARBA00022803"/>
    </source>
</evidence>
<evidence type="ECO:0000313" key="11">
    <source>
        <dbReference type="EMBL" id="KPJ14135.1"/>
    </source>
</evidence>
<dbReference type="GO" id="GO:0003755">
    <property type="term" value="F:peptidyl-prolyl cis-trans isomerase activity"/>
    <property type="evidence" value="ECO:0007669"/>
    <property type="project" value="UniProtKB-KW"/>
</dbReference>
<dbReference type="FunCoup" id="A0A0N1IEI0">
    <property type="interactions" value="700"/>
</dbReference>
<proteinExistence type="predicted"/>
<feature type="domain" description="PPIase FKBP-type" evidence="10">
    <location>
        <begin position="34"/>
        <end position="122"/>
    </location>
</feature>
<keyword evidence="6 7" id="KW-0413">Isomerase</keyword>